<protein>
    <submittedName>
        <fullName evidence="1 2">Uncharacterized protein</fullName>
    </submittedName>
</protein>
<reference evidence="2" key="3">
    <citation type="submission" date="2015-06" db="UniProtKB">
        <authorList>
            <consortium name="EnsemblPlants"/>
        </authorList>
    </citation>
    <scope>IDENTIFICATION</scope>
    <source>
        <strain evidence="2">cv. Jemalong A17</strain>
    </source>
</reference>
<organism evidence="1 3">
    <name type="scientific">Medicago truncatula</name>
    <name type="common">Barrel medic</name>
    <name type="synonym">Medicago tribuloides</name>
    <dbReference type="NCBI Taxonomy" id="3880"/>
    <lineage>
        <taxon>Eukaryota</taxon>
        <taxon>Viridiplantae</taxon>
        <taxon>Streptophyta</taxon>
        <taxon>Embryophyta</taxon>
        <taxon>Tracheophyta</taxon>
        <taxon>Spermatophyta</taxon>
        <taxon>Magnoliopsida</taxon>
        <taxon>eudicotyledons</taxon>
        <taxon>Gunneridae</taxon>
        <taxon>Pentapetalae</taxon>
        <taxon>rosids</taxon>
        <taxon>fabids</taxon>
        <taxon>Fabales</taxon>
        <taxon>Fabaceae</taxon>
        <taxon>Papilionoideae</taxon>
        <taxon>50 kb inversion clade</taxon>
        <taxon>NPAAA clade</taxon>
        <taxon>Hologalegina</taxon>
        <taxon>IRL clade</taxon>
        <taxon>Trifolieae</taxon>
        <taxon>Medicago</taxon>
    </lineage>
</organism>
<dbReference type="Proteomes" id="UP000002051">
    <property type="component" value="Unassembled WGS sequence"/>
</dbReference>
<proteinExistence type="predicted"/>
<dbReference type="EMBL" id="KL402867">
    <property type="protein sequence ID" value="KEH16580.1"/>
    <property type="molecule type" value="Genomic_DNA"/>
</dbReference>
<evidence type="ECO:0000313" key="2">
    <source>
        <dbReference type="EnsemblPlants" id="KEH16580"/>
    </source>
</evidence>
<dbReference type="AlphaFoldDB" id="A0A072TSP2"/>
<keyword evidence="3" id="KW-1185">Reference proteome</keyword>
<sequence length="273" mass="31384">MAVSGLDYSLRKKLDTQYLRDIAQLADRVRQVERLWDKKARTHKCKREKVSYIDTDESDQEFDIAFEDFKDNEVNVVALKPGPPYTCKMLRPSDEKNPIERQYDKDLVQKALNEGRLKFGDKRKPQMQVDVDPPKDVDAMLPLPPIEENPIGDDEMDSEPDIDVVCNVVSILPAEYDVVPTLFMVVPSKANFNLLFSRNWIHGIDQSYFLDEVNYVTRKTFEKSLEKITPCSFAEVGCTAQPDTSSVRLHPTHGFMRKMEIPKTEPMGKDLIP</sequence>
<dbReference type="EnsemblPlants" id="KEH16580">
    <property type="protein sequence ID" value="KEH16580"/>
    <property type="gene ID" value="MTR_0142s0040"/>
</dbReference>
<dbReference type="HOGENOM" id="CLU_1020725_0_0_1"/>
<reference evidence="1 3" key="2">
    <citation type="journal article" date="2014" name="BMC Genomics">
        <title>An improved genome release (version Mt4.0) for the model legume Medicago truncatula.</title>
        <authorList>
            <person name="Tang H."/>
            <person name="Krishnakumar V."/>
            <person name="Bidwell S."/>
            <person name="Rosen B."/>
            <person name="Chan A."/>
            <person name="Zhou S."/>
            <person name="Gentzbittel L."/>
            <person name="Childs K.L."/>
            <person name="Yandell M."/>
            <person name="Gundlach H."/>
            <person name="Mayer K.F."/>
            <person name="Schwartz D.C."/>
            <person name="Town C.D."/>
        </authorList>
    </citation>
    <scope>GENOME REANNOTATION</scope>
    <source>
        <strain evidence="1">A17</strain>
        <strain evidence="2 3">cv. Jemalong A17</strain>
    </source>
</reference>
<evidence type="ECO:0000313" key="1">
    <source>
        <dbReference type="EMBL" id="KEH16580.1"/>
    </source>
</evidence>
<reference evidence="1 3" key="1">
    <citation type="journal article" date="2011" name="Nature">
        <title>The Medicago genome provides insight into the evolution of rhizobial symbioses.</title>
        <authorList>
            <person name="Young N.D."/>
            <person name="Debelle F."/>
            <person name="Oldroyd G.E."/>
            <person name="Geurts R."/>
            <person name="Cannon S.B."/>
            <person name="Udvardi M.K."/>
            <person name="Benedito V.A."/>
            <person name="Mayer K.F."/>
            <person name="Gouzy J."/>
            <person name="Schoof H."/>
            <person name="Van de Peer Y."/>
            <person name="Proost S."/>
            <person name="Cook D.R."/>
            <person name="Meyers B.C."/>
            <person name="Spannagl M."/>
            <person name="Cheung F."/>
            <person name="De Mita S."/>
            <person name="Krishnakumar V."/>
            <person name="Gundlach H."/>
            <person name="Zhou S."/>
            <person name="Mudge J."/>
            <person name="Bharti A.K."/>
            <person name="Murray J.D."/>
            <person name="Naoumkina M.A."/>
            <person name="Rosen B."/>
            <person name="Silverstein K.A."/>
            <person name="Tang H."/>
            <person name="Rombauts S."/>
            <person name="Zhao P.X."/>
            <person name="Zhou P."/>
            <person name="Barbe V."/>
            <person name="Bardou P."/>
            <person name="Bechner M."/>
            <person name="Bellec A."/>
            <person name="Berger A."/>
            <person name="Berges H."/>
            <person name="Bidwell S."/>
            <person name="Bisseling T."/>
            <person name="Choisne N."/>
            <person name="Couloux A."/>
            <person name="Denny R."/>
            <person name="Deshpande S."/>
            <person name="Dai X."/>
            <person name="Doyle J.J."/>
            <person name="Dudez A.M."/>
            <person name="Farmer A.D."/>
            <person name="Fouteau S."/>
            <person name="Franken C."/>
            <person name="Gibelin C."/>
            <person name="Gish J."/>
            <person name="Goldstein S."/>
            <person name="Gonzalez A.J."/>
            <person name="Green P.J."/>
            <person name="Hallab A."/>
            <person name="Hartog M."/>
            <person name="Hua A."/>
            <person name="Humphray S.J."/>
            <person name="Jeong D.H."/>
            <person name="Jing Y."/>
            <person name="Jocker A."/>
            <person name="Kenton S.M."/>
            <person name="Kim D.J."/>
            <person name="Klee K."/>
            <person name="Lai H."/>
            <person name="Lang C."/>
            <person name="Lin S."/>
            <person name="Macmil S.L."/>
            <person name="Magdelenat G."/>
            <person name="Matthews L."/>
            <person name="McCorrison J."/>
            <person name="Monaghan E.L."/>
            <person name="Mun J.H."/>
            <person name="Najar F.Z."/>
            <person name="Nicholson C."/>
            <person name="Noirot C."/>
            <person name="O'Bleness M."/>
            <person name="Paule C.R."/>
            <person name="Poulain J."/>
            <person name="Prion F."/>
            <person name="Qin B."/>
            <person name="Qu C."/>
            <person name="Retzel E.F."/>
            <person name="Riddle C."/>
            <person name="Sallet E."/>
            <person name="Samain S."/>
            <person name="Samson N."/>
            <person name="Sanders I."/>
            <person name="Saurat O."/>
            <person name="Scarpelli C."/>
            <person name="Schiex T."/>
            <person name="Segurens B."/>
            <person name="Severin A.J."/>
            <person name="Sherrier D.J."/>
            <person name="Shi R."/>
            <person name="Sims S."/>
            <person name="Singer S.R."/>
            <person name="Sinharoy S."/>
            <person name="Sterck L."/>
            <person name="Viollet A."/>
            <person name="Wang B.B."/>
            <person name="Wang K."/>
            <person name="Wang M."/>
            <person name="Wang X."/>
            <person name="Warfsmann J."/>
            <person name="Weissenbach J."/>
            <person name="White D.D."/>
            <person name="White J.D."/>
            <person name="Wiley G.B."/>
            <person name="Wincker P."/>
            <person name="Xing Y."/>
            <person name="Yang L."/>
            <person name="Yao Z."/>
            <person name="Ying F."/>
            <person name="Zhai J."/>
            <person name="Zhou L."/>
            <person name="Zuber A."/>
            <person name="Denarie J."/>
            <person name="Dixon R.A."/>
            <person name="May G.D."/>
            <person name="Schwartz D.C."/>
            <person name="Rogers J."/>
            <person name="Quetier F."/>
            <person name="Town C.D."/>
            <person name="Roe B.A."/>
        </authorList>
    </citation>
    <scope>NUCLEOTIDE SEQUENCE [LARGE SCALE GENOMIC DNA]</scope>
    <source>
        <strain evidence="1">A17</strain>
        <strain evidence="2 3">cv. Jemalong A17</strain>
    </source>
</reference>
<evidence type="ECO:0000313" key="3">
    <source>
        <dbReference type="Proteomes" id="UP000002051"/>
    </source>
</evidence>
<accession>A0A072TSP2</accession>
<gene>
    <name evidence="1" type="ORF">MTR_0142s0040</name>
</gene>
<name>A0A072TSP2_MEDTR</name>